<evidence type="ECO:0000256" key="1">
    <source>
        <dbReference type="SAM" id="MobiDB-lite"/>
    </source>
</evidence>
<reference evidence="2 3" key="1">
    <citation type="journal article" date="2014" name="PLoS ONE">
        <title>Global Analysis of Gene Expression Profiles in Physic Nut (Jatropha curcas L.) Seedlings Exposed to Salt Stress.</title>
        <authorList>
            <person name="Zhang L."/>
            <person name="Zhang C."/>
            <person name="Wu P."/>
            <person name="Chen Y."/>
            <person name="Li M."/>
            <person name="Jiang H."/>
            <person name="Wu G."/>
        </authorList>
    </citation>
    <scope>NUCLEOTIDE SEQUENCE [LARGE SCALE GENOMIC DNA]</scope>
    <source>
        <strain evidence="3">cv. GZQX0401</strain>
        <tissue evidence="2">Young leaves</tissue>
    </source>
</reference>
<dbReference type="EMBL" id="KK915560">
    <property type="protein sequence ID" value="KDP21838.1"/>
    <property type="molecule type" value="Genomic_DNA"/>
</dbReference>
<gene>
    <name evidence="2" type="ORF">JCGZ_00625</name>
</gene>
<protein>
    <submittedName>
        <fullName evidence="2">Uncharacterized protein</fullName>
    </submittedName>
</protein>
<feature type="region of interest" description="Disordered" evidence="1">
    <location>
        <begin position="70"/>
        <end position="96"/>
    </location>
</feature>
<evidence type="ECO:0000313" key="2">
    <source>
        <dbReference type="EMBL" id="KDP21838.1"/>
    </source>
</evidence>
<proteinExistence type="predicted"/>
<dbReference type="AlphaFoldDB" id="A0A067JGD2"/>
<name>A0A067JGD2_JATCU</name>
<dbReference type="Proteomes" id="UP000027138">
    <property type="component" value="Unassembled WGS sequence"/>
</dbReference>
<sequence length="110" mass="12316">MTGICSTARSDFVGVNLARAGEDRGRLKSQLLVLLRQPETEERERVKRRDRSFIANRCCTLQRREAAVWQGGGGGQLLPGDRENENKGNGGAEVGVQRDREASRGFWFRP</sequence>
<accession>A0A067JGD2</accession>
<evidence type="ECO:0000313" key="3">
    <source>
        <dbReference type="Proteomes" id="UP000027138"/>
    </source>
</evidence>
<keyword evidence="3" id="KW-1185">Reference proteome</keyword>
<organism evidence="2 3">
    <name type="scientific">Jatropha curcas</name>
    <name type="common">Barbados nut</name>
    <dbReference type="NCBI Taxonomy" id="180498"/>
    <lineage>
        <taxon>Eukaryota</taxon>
        <taxon>Viridiplantae</taxon>
        <taxon>Streptophyta</taxon>
        <taxon>Embryophyta</taxon>
        <taxon>Tracheophyta</taxon>
        <taxon>Spermatophyta</taxon>
        <taxon>Magnoliopsida</taxon>
        <taxon>eudicotyledons</taxon>
        <taxon>Gunneridae</taxon>
        <taxon>Pentapetalae</taxon>
        <taxon>rosids</taxon>
        <taxon>fabids</taxon>
        <taxon>Malpighiales</taxon>
        <taxon>Euphorbiaceae</taxon>
        <taxon>Crotonoideae</taxon>
        <taxon>Jatropheae</taxon>
        <taxon>Jatropha</taxon>
    </lineage>
</organism>